<proteinExistence type="predicted"/>
<keyword evidence="2" id="KW-0812">Transmembrane</keyword>
<feature type="region of interest" description="Disordered" evidence="1">
    <location>
        <begin position="79"/>
        <end position="104"/>
    </location>
</feature>
<dbReference type="AlphaFoldDB" id="A0A553MSD4"/>
<keyword evidence="2" id="KW-0472">Membrane</keyword>
<reference evidence="3 4" key="1">
    <citation type="journal article" date="2019" name="Sci. Data">
        <title>Hybrid genome assembly and annotation of Danionella translucida.</title>
        <authorList>
            <person name="Kadobianskyi M."/>
            <person name="Schulze L."/>
            <person name="Schuelke M."/>
            <person name="Judkewitz B."/>
        </authorList>
    </citation>
    <scope>NUCLEOTIDE SEQUENCE [LARGE SCALE GENOMIC DNA]</scope>
    <source>
        <strain evidence="3 4">Bolton</strain>
    </source>
</reference>
<feature type="transmembrane region" description="Helical" evidence="2">
    <location>
        <begin position="44"/>
        <end position="68"/>
    </location>
</feature>
<dbReference type="EMBL" id="SRMA01027296">
    <property type="protein sequence ID" value="TRY56079.1"/>
    <property type="molecule type" value="Genomic_DNA"/>
</dbReference>
<comment type="caution">
    <text evidence="3">The sequence shown here is derived from an EMBL/GenBank/DDBJ whole genome shotgun (WGS) entry which is preliminary data.</text>
</comment>
<evidence type="ECO:0000256" key="2">
    <source>
        <dbReference type="SAM" id="Phobius"/>
    </source>
</evidence>
<evidence type="ECO:0000313" key="3">
    <source>
        <dbReference type="EMBL" id="TRY56079.1"/>
    </source>
</evidence>
<dbReference type="Proteomes" id="UP000316079">
    <property type="component" value="Unassembled WGS sequence"/>
</dbReference>
<evidence type="ECO:0000256" key="1">
    <source>
        <dbReference type="SAM" id="MobiDB-lite"/>
    </source>
</evidence>
<gene>
    <name evidence="3" type="ORF">DNTS_017926</name>
</gene>
<protein>
    <submittedName>
        <fullName evidence="3">Uncharacterized protein</fullName>
    </submittedName>
</protein>
<keyword evidence="2" id="KW-1133">Transmembrane helix</keyword>
<dbReference type="OrthoDB" id="10675082at2759"/>
<keyword evidence="4" id="KW-1185">Reference proteome</keyword>
<organism evidence="3 4">
    <name type="scientific">Danionella cerebrum</name>
    <dbReference type="NCBI Taxonomy" id="2873325"/>
    <lineage>
        <taxon>Eukaryota</taxon>
        <taxon>Metazoa</taxon>
        <taxon>Chordata</taxon>
        <taxon>Craniata</taxon>
        <taxon>Vertebrata</taxon>
        <taxon>Euteleostomi</taxon>
        <taxon>Actinopterygii</taxon>
        <taxon>Neopterygii</taxon>
        <taxon>Teleostei</taxon>
        <taxon>Ostariophysi</taxon>
        <taxon>Cypriniformes</taxon>
        <taxon>Danionidae</taxon>
        <taxon>Danioninae</taxon>
        <taxon>Danionella</taxon>
    </lineage>
</organism>
<name>A0A553MSD4_9TELE</name>
<sequence length="174" mass="19414">MAYSTPGSTAPNRFVSIGSRDNNFLNIPQQTQVTPSPLFLHLPIMPLFLVPARGFPLLVAGLVVYTCLQRDLQRRKKNNPFNEERFSGWGQSCRGGGESQTLNSTPGHCHVPAVWSPMETRHDVTVHCRARGVCPPSVLRIQESFTLQISQNRGTVEEEEPETENKYDVFSACS</sequence>
<evidence type="ECO:0000313" key="4">
    <source>
        <dbReference type="Proteomes" id="UP000316079"/>
    </source>
</evidence>
<accession>A0A553MSD4</accession>